<evidence type="ECO:0000313" key="1">
    <source>
        <dbReference type="EMBL" id="KAK7966384.1"/>
    </source>
</evidence>
<proteinExistence type="predicted"/>
<accession>A0ABR1QUQ4</accession>
<organism evidence="1 2">
    <name type="scientific">Apiospora aurea</name>
    <dbReference type="NCBI Taxonomy" id="335848"/>
    <lineage>
        <taxon>Eukaryota</taxon>
        <taxon>Fungi</taxon>
        <taxon>Dikarya</taxon>
        <taxon>Ascomycota</taxon>
        <taxon>Pezizomycotina</taxon>
        <taxon>Sordariomycetes</taxon>
        <taxon>Xylariomycetidae</taxon>
        <taxon>Amphisphaeriales</taxon>
        <taxon>Apiosporaceae</taxon>
        <taxon>Apiospora</taxon>
    </lineage>
</organism>
<keyword evidence="2" id="KW-1185">Reference proteome</keyword>
<evidence type="ECO:0000313" key="2">
    <source>
        <dbReference type="Proteomes" id="UP001391051"/>
    </source>
</evidence>
<dbReference type="EMBL" id="JAQQWE010000001">
    <property type="protein sequence ID" value="KAK7966384.1"/>
    <property type="molecule type" value="Genomic_DNA"/>
</dbReference>
<gene>
    <name evidence="1" type="ORF">PG986_000661</name>
</gene>
<protein>
    <submittedName>
        <fullName evidence="1">Uncharacterized protein</fullName>
    </submittedName>
</protein>
<comment type="caution">
    <text evidence="1">The sequence shown here is derived from an EMBL/GenBank/DDBJ whole genome shotgun (WGS) entry which is preliminary data.</text>
</comment>
<name>A0ABR1QUQ4_9PEZI</name>
<reference evidence="1 2" key="1">
    <citation type="submission" date="2023-01" db="EMBL/GenBank/DDBJ databases">
        <title>Analysis of 21 Apiospora genomes using comparative genomics revels a genus with tremendous synthesis potential of carbohydrate active enzymes and secondary metabolites.</title>
        <authorList>
            <person name="Sorensen T."/>
        </authorList>
    </citation>
    <scope>NUCLEOTIDE SEQUENCE [LARGE SCALE GENOMIC DNA]</scope>
    <source>
        <strain evidence="1 2">CBS 24483</strain>
    </source>
</reference>
<dbReference type="GeneID" id="92069945"/>
<dbReference type="RefSeq" id="XP_066705776.1">
    <property type="nucleotide sequence ID" value="XM_066836883.1"/>
</dbReference>
<sequence>MQIVTNHLQPLLFADLQPSGNGLGREAAVADGEVNGAAVLGDVSQAPEHLDRVDEVIDRYDQSAGVELIILLSSSPTS</sequence>
<dbReference type="Proteomes" id="UP001391051">
    <property type="component" value="Unassembled WGS sequence"/>
</dbReference>